<keyword evidence="3" id="KW-1185">Reference proteome</keyword>
<feature type="transmembrane region" description="Helical" evidence="1">
    <location>
        <begin position="79"/>
        <end position="112"/>
    </location>
</feature>
<keyword evidence="1" id="KW-0812">Transmembrane</keyword>
<keyword evidence="1" id="KW-0472">Membrane</keyword>
<dbReference type="RefSeq" id="WP_125550768.1">
    <property type="nucleotide sequence ID" value="NZ_JBGQPK010000004.1"/>
</dbReference>
<evidence type="ECO:0000256" key="1">
    <source>
        <dbReference type="SAM" id="Phobius"/>
    </source>
</evidence>
<gene>
    <name evidence="2" type="ORF">ACEN34_02115</name>
</gene>
<keyword evidence="1" id="KW-1133">Transmembrane helix</keyword>
<comment type="caution">
    <text evidence="2">The sequence shown here is derived from an EMBL/GenBank/DDBJ whole genome shotgun (WGS) entry which is preliminary data.</text>
</comment>
<dbReference type="Proteomes" id="UP001625389">
    <property type="component" value="Unassembled WGS sequence"/>
</dbReference>
<accession>A0ABW8U965</accession>
<evidence type="ECO:0000313" key="3">
    <source>
        <dbReference type="Proteomes" id="UP001625389"/>
    </source>
</evidence>
<evidence type="ECO:0000313" key="2">
    <source>
        <dbReference type="EMBL" id="MFL2028406.1"/>
    </source>
</evidence>
<protein>
    <submittedName>
        <fullName evidence="2">DUF4064 domain-containing protein</fullName>
    </submittedName>
</protein>
<dbReference type="EMBL" id="JBGQPK010000004">
    <property type="protein sequence ID" value="MFL2028406.1"/>
    <property type="molecule type" value="Genomic_DNA"/>
</dbReference>
<organism evidence="2 3">
    <name type="scientific">Loigolactobacillus zhaoyuanensis</name>
    <dbReference type="NCBI Taxonomy" id="2486017"/>
    <lineage>
        <taxon>Bacteria</taxon>
        <taxon>Bacillati</taxon>
        <taxon>Bacillota</taxon>
        <taxon>Bacilli</taxon>
        <taxon>Lactobacillales</taxon>
        <taxon>Lactobacillaceae</taxon>
        <taxon>Loigolactobacillus</taxon>
    </lineage>
</organism>
<name>A0ABW8U965_9LACO</name>
<proteinExistence type="predicted"/>
<reference evidence="2 3" key="1">
    <citation type="submission" date="2024-08" db="EMBL/GenBank/DDBJ databases">
        <authorList>
            <person name="Arias E."/>
        </authorList>
    </citation>
    <scope>NUCLEOTIDE SEQUENCE [LARGE SCALE GENOMIC DNA]</scope>
    <source>
        <strain evidence="2 3">FAM 25317</strain>
    </source>
</reference>
<feature type="transmembrane region" description="Helical" evidence="1">
    <location>
        <begin position="43"/>
        <end position="67"/>
    </location>
</feature>
<sequence length="274" mass="30890">MKMPTENKFSTDLPTLHTEIAAVLPKPGVLKRALDMETILDDLLAVIIWLGILVIGVVMAFQGRLIFGYSGINVAQLKAYFSVLGLMVTLFAAKPLVLIWVAAILVKLGLIFRRGLIRRNLLTALQRDPAALKVGVAYPINAENAVIIRQPESQRSFKQALNALPKKQQQQWEKITSQRVKDSLGDYKATGYDAAAMKQFIQTNFTNEFVFVAVLLQQFSKPFYWPFQPAGSKAVFYFQQGRHLNYVLHNIDANGAKRKGATMTLLQRLFRHKR</sequence>